<evidence type="ECO:0000313" key="12">
    <source>
        <dbReference type="Proteomes" id="UP000608024"/>
    </source>
</evidence>
<dbReference type="SMART" id="SM00046">
    <property type="entry name" value="DAGKc"/>
    <property type="match status" value="1"/>
</dbReference>
<evidence type="ECO:0000256" key="5">
    <source>
        <dbReference type="ARBA" id="ARBA00022777"/>
    </source>
</evidence>
<evidence type="ECO:0000256" key="6">
    <source>
        <dbReference type="ARBA" id="ARBA00022840"/>
    </source>
</evidence>
<comment type="similarity">
    <text evidence="2">Belongs to the diacylglycerol/lipid kinase family.</text>
</comment>
<keyword evidence="6" id="KW-0067">ATP-binding</keyword>
<feature type="compositionally biased region" description="Low complexity" evidence="9">
    <location>
        <begin position="20"/>
        <end position="30"/>
    </location>
</feature>
<dbReference type="InterPro" id="IPR045540">
    <property type="entry name" value="YegS/DAGK_C"/>
</dbReference>
<dbReference type="Pfam" id="PF19279">
    <property type="entry name" value="YegS_C"/>
    <property type="match status" value="1"/>
</dbReference>
<comment type="cofactor">
    <cofactor evidence="1">
        <name>Mg(2+)</name>
        <dbReference type="ChEBI" id="CHEBI:18420"/>
    </cofactor>
</comment>
<evidence type="ECO:0000256" key="8">
    <source>
        <dbReference type="ARBA" id="ARBA00023264"/>
    </source>
</evidence>
<dbReference type="PANTHER" id="PTHR12358:SF106">
    <property type="entry name" value="LIPID KINASE YEGS"/>
    <property type="match status" value="1"/>
</dbReference>
<feature type="domain" description="DAGKc" evidence="10">
    <location>
        <begin position="79"/>
        <end position="220"/>
    </location>
</feature>
<keyword evidence="7" id="KW-0444">Lipid biosynthesis</keyword>
<dbReference type="PROSITE" id="PS50146">
    <property type="entry name" value="DAGK"/>
    <property type="match status" value="1"/>
</dbReference>
<dbReference type="Gene3D" id="3.40.50.10330">
    <property type="entry name" value="Probable inorganic polyphosphate/atp-NAD kinase, domain 1"/>
    <property type="match status" value="1"/>
</dbReference>
<feature type="region of interest" description="Disordered" evidence="9">
    <location>
        <begin position="1"/>
        <end position="30"/>
    </location>
</feature>
<sequence>MRAPTQVRILPSPLPPPRARPGAPAGPAGPRTVCPQFSALPRSAVPSRAGVRFLAVLARFAAGRVVQLGDRLMPLAASPAPGRALVVVNPTAGTARTPLVQEVIARCRARLERVVVHRTAHRGDATDAVRAALARPGGQGPDLVVAVGGDGTVREVVQALVGAAPRERAALAVVPAGTGNSDYRMLWGQAPWQESLEATLGAVPGRARRRRIDVGQLAETGELVLLGACSGLIAEGLVAARSIAVAGRERYARALPQAAVGFRPYPGRVTVDGRVLHEGATVLANVGGGRYRGGQYLILPRSELDDGLLDVCVVGAQVAAADVPELARAGVLHKRPGVVHGRGRRVVVERLDGRPLCFEHDGELQPPAWTSMTVQVLAGVLPVWGAATKEVTRVHTPPALPLGGLAAT</sequence>
<dbReference type="EMBL" id="BNBT01000199">
    <property type="protein sequence ID" value="GHE94748.1"/>
    <property type="molecule type" value="Genomic_DNA"/>
</dbReference>
<name>A0A919AAN1_9ACTN</name>
<dbReference type="GO" id="GO:0005524">
    <property type="term" value="F:ATP binding"/>
    <property type="evidence" value="ECO:0007669"/>
    <property type="project" value="UniProtKB-KW"/>
</dbReference>
<proteinExistence type="inferred from homology"/>
<dbReference type="InterPro" id="IPR016064">
    <property type="entry name" value="NAD/diacylglycerol_kinase_sf"/>
</dbReference>
<evidence type="ECO:0000313" key="11">
    <source>
        <dbReference type="EMBL" id="GHE94748.1"/>
    </source>
</evidence>
<dbReference type="Proteomes" id="UP000608024">
    <property type="component" value="Unassembled WGS sequence"/>
</dbReference>
<keyword evidence="7" id="KW-0594">Phospholipid biosynthesis</keyword>
<reference evidence="11" key="1">
    <citation type="journal article" date="2014" name="Int. J. Syst. Evol. Microbiol.">
        <title>Complete genome sequence of Corynebacterium casei LMG S-19264T (=DSM 44701T), isolated from a smear-ripened cheese.</title>
        <authorList>
            <consortium name="US DOE Joint Genome Institute (JGI-PGF)"/>
            <person name="Walter F."/>
            <person name="Albersmeier A."/>
            <person name="Kalinowski J."/>
            <person name="Ruckert C."/>
        </authorList>
    </citation>
    <scope>NUCLEOTIDE SEQUENCE</scope>
    <source>
        <strain evidence="11">JCM 4784</strain>
    </source>
</reference>
<protein>
    <recommendedName>
        <fullName evidence="10">DAGKc domain-containing protein</fullName>
    </recommendedName>
</protein>
<dbReference type="InterPro" id="IPR050187">
    <property type="entry name" value="Lipid_Phosphate_FormReg"/>
</dbReference>
<dbReference type="SUPFAM" id="SSF111331">
    <property type="entry name" value="NAD kinase/diacylglycerol kinase-like"/>
    <property type="match status" value="1"/>
</dbReference>
<gene>
    <name evidence="11" type="ORF">GCM10018785_70230</name>
</gene>
<dbReference type="Pfam" id="PF00781">
    <property type="entry name" value="DAGK_cat"/>
    <property type="match status" value="1"/>
</dbReference>
<evidence type="ECO:0000256" key="1">
    <source>
        <dbReference type="ARBA" id="ARBA00001946"/>
    </source>
</evidence>
<dbReference type="InterPro" id="IPR001206">
    <property type="entry name" value="Diacylglycerol_kinase_cat_dom"/>
</dbReference>
<accession>A0A919AAN1</accession>
<evidence type="ECO:0000259" key="10">
    <source>
        <dbReference type="PROSITE" id="PS50146"/>
    </source>
</evidence>
<evidence type="ECO:0000256" key="3">
    <source>
        <dbReference type="ARBA" id="ARBA00022679"/>
    </source>
</evidence>
<dbReference type="InterPro" id="IPR017438">
    <property type="entry name" value="ATP-NAD_kinase_N"/>
</dbReference>
<dbReference type="PANTHER" id="PTHR12358">
    <property type="entry name" value="SPHINGOSINE KINASE"/>
    <property type="match status" value="1"/>
</dbReference>
<evidence type="ECO:0000256" key="7">
    <source>
        <dbReference type="ARBA" id="ARBA00023209"/>
    </source>
</evidence>
<comment type="caution">
    <text evidence="11">The sequence shown here is derived from an EMBL/GenBank/DDBJ whole genome shotgun (WGS) entry which is preliminary data.</text>
</comment>
<keyword evidence="4" id="KW-0547">Nucleotide-binding</keyword>
<evidence type="ECO:0000256" key="4">
    <source>
        <dbReference type="ARBA" id="ARBA00022741"/>
    </source>
</evidence>
<dbReference type="GO" id="GO:0005886">
    <property type="term" value="C:plasma membrane"/>
    <property type="evidence" value="ECO:0007669"/>
    <property type="project" value="TreeGrafter"/>
</dbReference>
<keyword evidence="7" id="KW-0443">Lipid metabolism</keyword>
<evidence type="ECO:0000256" key="9">
    <source>
        <dbReference type="SAM" id="MobiDB-lite"/>
    </source>
</evidence>
<keyword evidence="5" id="KW-0418">Kinase</keyword>
<dbReference type="GO" id="GO:0004143">
    <property type="term" value="F:ATP-dependent diacylglycerol kinase activity"/>
    <property type="evidence" value="ECO:0007669"/>
    <property type="project" value="TreeGrafter"/>
</dbReference>
<evidence type="ECO:0000256" key="2">
    <source>
        <dbReference type="ARBA" id="ARBA00005983"/>
    </source>
</evidence>
<keyword evidence="12" id="KW-1185">Reference proteome</keyword>
<dbReference type="GO" id="GO:0008654">
    <property type="term" value="P:phospholipid biosynthetic process"/>
    <property type="evidence" value="ECO:0007669"/>
    <property type="project" value="UniProtKB-KW"/>
</dbReference>
<organism evidence="11 12">
    <name type="scientific">Streptomyces longispororuber</name>
    <dbReference type="NCBI Taxonomy" id="68230"/>
    <lineage>
        <taxon>Bacteria</taxon>
        <taxon>Bacillati</taxon>
        <taxon>Actinomycetota</taxon>
        <taxon>Actinomycetes</taxon>
        <taxon>Kitasatosporales</taxon>
        <taxon>Streptomycetaceae</taxon>
        <taxon>Streptomyces</taxon>
    </lineage>
</organism>
<dbReference type="Gene3D" id="2.60.200.40">
    <property type="match status" value="1"/>
</dbReference>
<keyword evidence="8" id="KW-1208">Phospholipid metabolism</keyword>
<dbReference type="AlphaFoldDB" id="A0A919AAN1"/>
<keyword evidence="3" id="KW-0808">Transferase</keyword>
<reference evidence="11" key="2">
    <citation type="submission" date="2020-09" db="EMBL/GenBank/DDBJ databases">
        <authorList>
            <person name="Sun Q."/>
            <person name="Ohkuma M."/>
        </authorList>
    </citation>
    <scope>NUCLEOTIDE SEQUENCE</scope>
    <source>
        <strain evidence="11">JCM 4784</strain>
    </source>
</reference>